<gene>
    <name evidence="1" type="ORF">OCS_04285</name>
</gene>
<dbReference type="AlphaFoldDB" id="T5ADT0"/>
<sequence length="450" mass="50199">MTSLQDAPNPIPNSFQLVVPKKPQLNIHNDPAKNLIGDGKSLTAILVMIYNVSLSAFEDLEAFQESECYRHLDTADLPYDPVAFYHLAQRYIDVICRESLVWIKAEIKARPQLKTHLKPPFDDTTFEALFKTVETEVFDALWQVEEVGRSLEAFYGKAALDLEPIDQVPNVSLREVRLWCQLNTSHFIAKLDQAHSLEALESIMNEQVLDVIRAQDSNVTDYKLTGNQKHNNQAPSPWVYLICTGIGKHGERIHKHVHIGATKERLDLWPELNVQREAARENLIGEAARRAWAAWFRMLVNLEENKTDDEARQVRKDLMLGKVPTLEPKQAESARSVLARPLRDCRGHLGQAFSLTGWNAAKVIGSCYICKMTTGFAEVHILADGERNAGAGQESVKDKDAEVAKGISLTARQRTAYSCAEIPASRRCVAEQARDRVGGVVGVGAGRGSA</sequence>
<organism evidence="1 2">
    <name type="scientific">Ophiocordyceps sinensis (strain Co18 / CGMCC 3.14243)</name>
    <name type="common">Yarsagumba caterpillar fungus</name>
    <name type="synonym">Hirsutella sinensis</name>
    <dbReference type="NCBI Taxonomy" id="911162"/>
    <lineage>
        <taxon>Eukaryota</taxon>
        <taxon>Fungi</taxon>
        <taxon>Dikarya</taxon>
        <taxon>Ascomycota</taxon>
        <taxon>Pezizomycotina</taxon>
        <taxon>Sordariomycetes</taxon>
        <taxon>Hypocreomycetidae</taxon>
        <taxon>Hypocreales</taxon>
        <taxon>Ophiocordycipitaceae</taxon>
        <taxon>Ophiocordyceps</taxon>
    </lineage>
</organism>
<reference evidence="1 2" key="1">
    <citation type="journal article" date="2013" name="Chin. Sci. Bull.">
        <title>Genome survey uncovers the secrets of sex and lifestyle in caterpillar fungus.</title>
        <authorList>
            <person name="Hu X."/>
            <person name="Zhang Y."/>
            <person name="Xiao G."/>
            <person name="Zheng P."/>
            <person name="Xia Y."/>
            <person name="Zhang X."/>
            <person name="St Leger R.J."/>
            <person name="Liu X."/>
            <person name="Wang C."/>
        </authorList>
    </citation>
    <scope>NUCLEOTIDE SEQUENCE [LARGE SCALE GENOMIC DNA]</scope>
    <source>
        <strain evidence="2">Co18 / CGMCC 3.14243</strain>
        <tissue evidence="1">Fruit-body</tissue>
    </source>
</reference>
<dbReference type="HOGENOM" id="CLU_608451_0_0_1"/>
<protein>
    <submittedName>
        <fullName evidence="1">Uncharacterized protein</fullName>
    </submittedName>
</protein>
<dbReference type="EMBL" id="KE653010">
    <property type="protein sequence ID" value="EQK99997.1"/>
    <property type="molecule type" value="Genomic_DNA"/>
</dbReference>
<evidence type="ECO:0000313" key="1">
    <source>
        <dbReference type="EMBL" id="EQK99997.1"/>
    </source>
</evidence>
<proteinExistence type="predicted"/>
<name>T5ADT0_OPHSC</name>
<accession>T5ADT0</accession>
<dbReference type="Proteomes" id="UP000019374">
    <property type="component" value="Unassembled WGS sequence"/>
</dbReference>
<evidence type="ECO:0000313" key="2">
    <source>
        <dbReference type="Proteomes" id="UP000019374"/>
    </source>
</evidence>